<dbReference type="EMBL" id="UGNX01000001">
    <property type="protein sequence ID" value="STX35421.1"/>
    <property type="molecule type" value="Genomic_DNA"/>
</dbReference>
<proteinExistence type="predicted"/>
<gene>
    <name evidence="1" type="ORF">Lcin_3174</name>
    <name evidence="2" type="ORF">NCTC12438_02036</name>
</gene>
<name>A0A378ILN9_9GAMM</name>
<sequence length="140" mass="15537">MGGGVTMKAKKEFPGIPELFRLLTHRCGGGLDCIKEERFRGNLEPTEMAVTILSQYIKTSPVESVVRNVFSIKLLLGEEDCNTELLQGVEKAIRARQESETTKGNHKVAMQLSVQTLRLLIQDSVELNKSMCSPKNSSLD</sequence>
<protein>
    <submittedName>
        <fullName evidence="2">Uncharacterized protein</fullName>
    </submittedName>
</protein>
<dbReference type="Proteomes" id="UP000255316">
    <property type="component" value="Unassembled WGS sequence"/>
</dbReference>
<evidence type="ECO:0000313" key="3">
    <source>
        <dbReference type="Proteomes" id="UP000054854"/>
    </source>
</evidence>
<dbReference type="Proteomes" id="UP000054854">
    <property type="component" value="Unassembled WGS sequence"/>
</dbReference>
<keyword evidence="3" id="KW-1185">Reference proteome</keyword>
<reference evidence="2 4" key="2">
    <citation type="submission" date="2018-06" db="EMBL/GenBank/DDBJ databases">
        <authorList>
            <consortium name="Pathogen Informatics"/>
            <person name="Doyle S."/>
        </authorList>
    </citation>
    <scope>NUCLEOTIDE SEQUENCE [LARGE SCALE GENOMIC DNA]</scope>
    <source>
        <strain evidence="2 4">NCTC12438</strain>
    </source>
</reference>
<evidence type="ECO:0000313" key="1">
    <source>
        <dbReference type="EMBL" id="KTC82104.1"/>
    </source>
</evidence>
<reference evidence="1 3" key="1">
    <citation type="submission" date="2015-11" db="EMBL/GenBank/DDBJ databases">
        <title>Genomic analysis of 38 Legionella species identifies large and diverse effector repertoires.</title>
        <authorList>
            <person name="Burstein D."/>
            <person name="Amaro F."/>
            <person name="Zusman T."/>
            <person name="Lifshitz Z."/>
            <person name="Cohen O."/>
            <person name="Gilbert J.A."/>
            <person name="Pupko T."/>
            <person name="Shuman H.A."/>
            <person name="Segal G."/>
        </authorList>
    </citation>
    <scope>NUCLEOTIDE SEQUENCE [LARGE SCALE GENOMIC DNA]</scope>
    <source>
        <strain evidence="1 3">CDC#72-OH-14</strain>
    </source>
</reference>
<accession>A0A378ILN9</accession>
<dbReference type="AlphaFoldDB" id="A0A378ILN9"/>
<evidence type="ECO:0000313" key="4">
    <source>
        <dbReference type="Proteomes" id="UP000255316"/>
    </source>
</evidence>
<evidence type="ECO:0000313" key="2">
    <source>
        <dbReference type="EMBL" id="STX35421.1"/>
    </source>
</evidence>
<organism evidence="2 4">
    <name type="scientific">Legionella cincinnatiensis</name>
    <dbReference type="NCBI Taxonomy" id="28085"/>
    <lineage>
        <taxon>Bacteria</taxon>
        <taxon>Pseudomonadati</taxon>
        <taxon>Pseudomonadota</taxon>
        <taxon>Gammaproteobacteria</taxon>
        <taxon>Legionellales</taxon>
        <taxon>Legionellaceae</taxon>
        <taxon>Legionella</taxon>
    </lineage>
</organism>
<dbReference type="EMBL" id="LNXX01000047">
    <property type="protein sequence ID" value="KTC82104.1"/>
    <property type="molecule type" value="Genomic_DNA"/>
</dbReference>